<evidence type="ECO:0000313" key="4">
    <source>
        <dbReference type="Proteomes" id="UP000318661"/>
    </source>
</evidence>
<feature type="domain" description="Activator of Hsp90 ATPase homologue 1/2-like C-terminal" evidence="2">
    <location>
        <begin position="23"/>
        <end position="157"/>
    </location>
</feature>
<dbReference type="SUPFAM" id="SSF55961">
    <property type="entry name" value="Bet v1-like"/>
    <property type="match status" value="1"/>
</dbReference>
<dbReference type="PANTHER" id="PTHR36929:SF5">
    <property type="entry name" value="BLR6751 PROTEIN"/>
    <property type="match status" value="1"/>
</dbReference>
<name>A0A537KS85_9BACT</name>
<sequence length="169" mass="18946">MTANRDRTTAQTQRAIVITRVFDAPRQLVWKAWTEPRHFARWYGPKGFTTPVCRIDLRVGGKYLNCMRSPEGQDFWSTGVFREIVAPERLVMTASRADKDGNVDADWPVETQISVTFEEDDGRTKVTLEHVGMPAGTGRDMAEAGWNESLDKLADVLKSWQPGASGSSQ</sequence>
<evidence type="ECO:0000259" key="2">
    <source>
        <dbReference type="Pfam" id="PF08327"/>
    </source>
</evidence>
<comment type="similarity">
    <text evidence="1">Belongs to the AHA1 family.</text>
</comment>
<dbReference type="Proteomes" id="UP000318661">
    <property type="component" value="Unassembled WGS sequence"/>
</dbReference>
<gene>
    <name evidence="3" type="ORF">E6G99_13695</name>
</gene>
<dbReference type="AlphaFoldDB" id="A0A537KS85"/>
<proteinExistence type="inferred from homology"/>
<accession>A0A537KS85</accession>
<dbReference type="Pfam" id="PF08327">
    <property type="entry name" value="AHSA1"/>
    <property type="match status" value="1"/>
</dbReference>
<dbReference type="PANTHER" id="PTHR36929">
    <property type="entry name" value="ATTACHMENT SUBUNIT, PUTATIVE-RELATED"/>
    <property type="match status" value="1"/>
</dbReference>
<dbReference type="InterPro" id="IPR023393">
    <property type="entry name" value="START-like_dom_sf"/>
</dbReference>
<dbReference type="EMBL" id="VBAJ01000395">
    <property type="protein sequence ID" value="TMI98628.1"/>
    <property type="molecule type" value="Genomic_DNA"/>
</dbReference>
<comment type="caution">
    <text evidence="3">The sequence shown here is derived from an EMBL/GenBank/DDBJ whole genome shotgun (WGS) entry which is preliminary data.</text>
</comment>
<dbReference type="CDD" id="cd07814">
    <property type="entry name" value="SRPBCC_CalC_Aha1-like"/>
    <property type="match status" value="1"/>
</dbReference>
<evidence type="ECO:0000313" key="3">
    <source>
        <dbReference type="EMBL" id="TMI98628.1"/>
    </source>
</evidence>
<protein>
    <submittedName>
        <fullName evidence="3">SRPBCC domain-containing protein</fullName>
    </submittedName>
</protein>
<dbReference type="InterPro" id="IPR013538">
    <property type="entry name" value="ASHA1/2-like_C"/>
</dbReference>
<reference evidence="3 4" key="1">
    <citation type="journal article" date="2019" name="Nat. Microbiol.">
        <title>Mediterranean grassland soil C-N compound turnover is dependent on rainfall and depth, and is mediated by genomically divergent microorganisms.</title>
        <authorList>
            <person name="Diamond S."/>
            <person name="Andeer P.F."/>
            <person name="Li Z."/>
            <person name="Crits-Christoph A."/>
            <person name="Burstein D."/>
            <person name="Anantharaman K."/>
            <person name="Lane K.R."/>
            <person name="Thomas B.C."/>
            <person name="Pan C."/>
            <person name="Northen T.R."/>
            <person name="Banfield J.F."/>
        </authorList>
    </citation>
    <scope>NUCLEOTIDE SEQUENCE [LARGE SCALE GENOMIC DNA]</scope>
    <source>
        <strain evidence="3">NP_2</strain>
    </source>
</reference>
<evidence type="ECO:0000256" key="1">
    <source>
        <dbReference type="ARBA" id="ARBA00006817"/>
    </source>
</evidence>
<organism evidence="3 4">
    <name type="scientific">Candidatus Segetimicrobium genomatis</name>
    <dbReference type="NCBI Taxonomy" id="2569760"/>
    <lineage>
        <taxon>Bacteria</taxon>
        <taxon>Bacillati</taxon>
        <taxon>Candidatus Sysuimicrobiota</taxon>
        <taxon>Candidatus Sysuimicrobiia</taxon>
        <taxon>Candidatus Sysuimicrobiales</taxon>
        <taxon>Candidatus Segetimicrobiaceae</taxon>
        <taxon>Candidatus Segetimicrobium</taxon>
    </lineage>
</organism>
<dbReference type="Gene3D" id="3.30.530.20">
    <property type="match status" value="1"/>
</dbReference>